<accession>A0A850EDW4</accession>
<feature type="domain" description="VanZ-like" evidence="3">
    <location>
        <begin position="15"/>
        <end position="156"/>
    </location>
</feature>
<feature type="transmembrane region" description="Helical" evidence="2">
    <location>
        <begin position="78"/>
        <end position="99"/>
    </location>
</feature>
<feature type="transmembrane region" description="Helical" evidence="2">
    <location>
        <begin position="7"/>
        <end position="28"/>
    </location>
</feature>
<sequence length="191" mass="21513">MKNSKSPGMLTLISFTAYLYLLVKVILFKGGHVDVHILLQQFQRTLQAPGRSFLRPYNLVPFNEIKRDLHHLSLSNPFLNINLTGNVLAFIPFGLFLPLVFRNVQWSVAKVLMCSLLLSLCFESTQLVLAIGTFDVDDLLLNTLGGLAGYILYKMFSGPARRKPDSEADRGGETPRPQQRLSAPEYLFLDK</sequence>
<dbReference type="Proteomes" id="UP000564806">
    <property type="component" value="Unassembled WGS sequence"/>
</dbReference>
<dbReference type="PANTHER" id="PTHR36834">
    <property type="entry name" value="MEMBRANE PROTEIN-RELATED"/>
    <property type="match status" value="1"/>
</dbReference>
<keyword evidence="2" id="KW-0812">Transmembrane</keyword>
<evidence type="ECO:0000313" key="4">
    <source>
        <dbReference type="EMBL" id="NUU59385.1"/>
    </source>
</evidence>
<dbReference type="PANTHER" id="PTHR36834:SF1">
    <property type="entry name" value="INTEGRAL MEMBRANE PROTEIN"/>
    <property type="match status" value="1"/>
</dbReference>
<dbReference type="Pfam" id="PF04892">
    <property type="entry name" value="VanZ"/>
    <property type="match status" value="1"/>
</dbReference>
<dbReference type="InterPro" id="IPR006976">
    <property type="entry name" value="VanZ-like"/>
</dbReference>
<evidence type="ECO:0000313" key="5">
    <source>
        <dbReference type="Proteomes" id="UP000564806"/>
    </source>
</evidence>
<protein>
    <submittedName>
        <fullName evidence="4">VanZ family protein</fullName>
    </submittedName>
</protein>
<proteinExistence type="predicted"/>
<evidence type="ECO:0000256" key="2">
    <source>
        <dbReference type="SAM" id="Phobius"/>
    </source>
</evidence>
<evidence type="ECO:0000256" key="1">
    <source>
        <dbReference type="SAM" id="MobiDB-lite"/>
    </source>
</evidence>
<keyword evidence="2" id="KW-0472">Membrane</keyword>
<feature type="transmembrane region" description="Helical" evidence="2">
    <location>
        <begin position="139"/>
        <end position="156"/>
    </location>
</feature>
<reference evidence="4" key="1">
    <citation type="submission" date="2020-06" db="EMBL/GenBank/DDBJ databases">
        <title>Paenibacillus sp. nov., isolated from soil.</title>
        <authorList>
            <person name="Seo Y.L."/>
        </authorList>
    </citation>
    <scope>NUCLEOTIDE SEQUENCE [LARGE SCALE GENOMIC DNA]</scope>
    <source>
        <strain evidence="4">JW14</strain>
    </source>
</reference>
<evidence type="ECO:0000259" key="3">
    <source>
        <dbReference type="Pfam" id="PF04892"/>
    </source>
</evidence>
<organism evidence="4 5">
    <name type="scientific">Paenibacillus agri</name>
    <dbReference type="NCBI Taxonomy" id="2744309"/>
    <lineage>
        <taxon>Bacteria</taxon>
        <taxon>Bacillati</taxon>
        <taxon>Bacillota</taxon>
        <taxon>Bacilli</taxon>
        <taxon>Bacillales</taxon>
        <taxon>Paenibacillaceae</taxon>
        <taxon>Paenibacillus</taxon>
    </lineage>
</organism>
<keyword evidence="5" id="KW-1185">Reference proteome</keyword>
<feature type="transmembrane region" description="Helical" evidence="2">
    <location>
        <begin position="111"/>
        <end position="133"/>
    </location>
</feature>
<keyword evidence="2" id="KW-1133">Transmembrane helix</keyword>
<feature type="compositionally biased region" description="Basic and acidic residues" evidence="1">
    <location>
        <begin position="162"/>
        <end position="173"/>
    </location>
</feature>
<feature type="region of interest" description="Disordered" evidence="1">
    <location>
        <begin position="160"/>
        <end position="191"/>
    </location>
</feature>
<dbReference type="RefSeq" id="WP_175370072.1">
    <property type="nucleotide sequence ID" value="NZ_JABWCS010000185.1"/>
</dbReference>
<comment type="caution">
    <text evidence="4">The sequence shown here is derived from an EMBL/GenBank/DDBJ whole genome shotgun (WGS) entry which is preliminary data.</text>
</comment>
<dbReference type="EMBL" id="JABWCS010000185">
    <property type="protein sequence ID" value="NUU59385.1"/>
    <property type="molecule type" value="Genomic_DNA"/>
</dbReference>
<dbReference type="AlphaFoldDB" id="A0A850EDW4"/>
<name>A0A850EDW4_9BACL</name>
<gene>
    <name evidence="4" type="ORF">HPT30_03330</name>
</gene>
<dbReference type="InterPro" id="IPR053150">
    <property type="entry name" value="Teicoplanin_resist-assoc"/>
</dbReference>